<accession>A0A833UTW2</accession>
<comment type="caution">
    <text evidence="1">The sequence shown here is derived from an EMBL/GenBank/DDBJ whole genome shotgun (WGS) entry which is preliminary data.</text>
</comment>
<evidence type="ECO:0000313" key="2">
    <source>
        <dbReference type="Proteomes" id="UP000619265"/>
    </source>
</evidence>
<dbReference type="Proteomes" id="UP000619265">
    <property type="component" value="Unassembled WGS sequence"/>
</dbReference>
<dbReference type="Gramene" id="Jr10_12660_p3">
    <property type="protein sequence ID" value="cds.Jr10_12660_p3"/>
    <property type="gene ID" value="Jr10_12660"/>
</dbReference>
<proteinExistence type="predicted"/>
<gene>
    <name evidence="1" type="ORF">F2P56_022255</name>
</gene>
<sequence>MVYREEEQRWFHTRKRCKPEVGVMGFFSNPLLIYEVVCFLSSEESMSSTQKRSWNYLYICLSLRLRFRRYFSFVNLVFYLGGAIKQQEEDCPSLLFHLSITY</sequence>
<organism evidence="1 2">
    <name type="scientific">Juglans regia</name>
    <name type="common">English walnut</name>
    <dbReference type="NCBI Taxonomy" id="51240"/>
    <lineage>
        <taxon>Eukaryota</taxon>
        <taxon>Viridiplantae</taxon>
        <taxon>Streptophyta</taxon>
        <taxon>Embryophyta</taxon>
        <taxon>Tracheophyta</taxon>
        <taxon>Spermatophyta</taxon>
        <taxon>Magnoliopsida</taxon>
        <taxon>eudicotyledons</taxon>
        <taxon>Gunneridae</taxon>
        <taxon>Pentapetalae</taxon>
        <taxon>rosids</taxon>
        <taxon>fabids</taxon>
        <taxon>Fagales</taxon>
        <taxon>Juglandaceae</taxon>
        <taxon>Juglans</taxon>
    </lineage>
</organism>
<evidence type="ECO:0000313" key="1">
    <source>
        <dbReference type="EMBL" id="KAF5458204.1"/>
    </source>
</evidence>
<reference evidence="1" key="2">
    <citation type="submission" date="2020-03" db="EMBL/GenBank/DDBJ databases">
        <title>Walnut 2.0.</title>
        <authorList>
            <person name="Marrano A."/>
            <person name="Britton M."/>
            <person name="Zimin A.V."/>
            <person name="Zaini P.A."/>
            <person name="Workman R."/>
            <person name="Puiu D."/>
            <person name="Bianco L."/>
            <person name="Allen B.J."/>
            <person name="Troggio M."/>
            <person name="Leslie C.A."/>
            <person name="Timp W."/>
            <person name="Dendekar A."/>
            <person name="Salzberg S.L."/>
            <person name="Neale D.B."/>
        </authorList>
    </citation>
    <scope>NUCLEOTIDE SEQUENCE</scope>
    <source>
        <tissue evidence="1">Leaves</tissue>
    </source>
</reference>
<dbReference type="AlphaFoldDB" id="A0A833UTW2"/>
<name>A0A833UTW2_JUGRE</name>
<dbReference type="EMBL" id="LIHL02000010">
    <property type="protein sequence ID" value="KAF5458204.1"/>
    <property type="molecule type" value="Genomic_DNA"/>
</dbReference>
<protein>
    <submittedName>
        <fullName evidence="1">Uncharacterized protein</fullName>
    </submittedName>
</protein>
<reference evidence="1" key="1">
    <citation type="submission" date="2015-10" db="EMBL/GenBank/DDBJ databases">
        <authorList>
            <person name="Martinez-Garcia P.J."/>
            <person name="Crepeau M.W."/>
            <person name="Puiu D."/>
            <person name="Gonzalez-Ibeas D."/>
            <person name="Whalen J."/>
            <person name="Stevens K."/>
            <person name="Paul R."/>
            <person name="Butterfield T."/>
            <person name="Britton M."/>
            <person name="Reagan R."/>
            <person name="Chakraborty S."/>
            <person name="Walawage S.L."/>
            <person name="Vasquez-Gross H.A."/>
            <person name="Cardeno C."/>
            <person name="Famula R."/>
            <person name="Pratt K."/>
            <person name="Kuruganti S."/>
            <person name="Aradhya M.K."/>
            <person name="Leslie C.A."/>
            <person name="Dandekar A.M."/>
            <person name="Salzberg S.L."/>
            <person name="Wegrzyn J.L."/>
            <person name="Langley C.H."/>
            <person name="Neale D.B."/>
        </authorList>
    </citation>
    <scope>NUCLEOTIDE SEQUENCE</scope>
    <source>
        <tissue evidence="1">Leaves</tissue>
    </source>
</reference>